<dbReference type="InterPro" id="IPR052336">
    <property type="entry name" value="MlaD_Phospholipid_Transporter"/>
</dbReference>
<evidence type="ECO:0000259" key="2">
    <source>
        <dbReference type="Pfam" id="PF02470"/>
    </source>
</evidence>
<dbReference type="AlphaFoldDB" id="A0A7V5UFI9"/>
<dbReference type="InterPro" id="IPR003399">
    <property type="entry name" value="Mce/MlaD"/>
</dbReference>
<keyword evidence="1" id="KW-1133">Transmembrane helix</keyword>
<dbReference type="PANTHER" id="PTHR33371">
    <property type="entry name" value="INTERMEMBRANE PHOSPHOLIPID TRANSPORT SYSTEM BINDING PROTEIN MLAD-RELATED"/>
    <property type="match status" value="1"/>
</dbReference>
<proteinExistence type="predicted"/>
<accession>A0A7V5UFI9</accession>
<dbReference type="Pfam" id="PF02470">
    <property type="entry name" value="MlaD"/>
    <property type="match status" value="1"/>
</dbReference>
<dbReference type="Proteomes" id="UP000886124">
    <property type="component" value="Unassembled WGS sequence"/>
</dbReference>
<keyword evidence="1" id="KW-0812">Transmembrane</keyword>
<evidence type="ECO:0000313" key="3">
    <source>
        <dbReference type="EMBL" id="HHJ53487.1"/>
    </source>
</evidence>
<feature type="transmembrane region" description="Helical" evidence="1">
    <location>
        <begin position="12"/>
        <end position="29"/>
    </location>
</feature>
<gene>
    <name evidence="3" type="ORF">ENJ89_09860</name>
</gene>
<evidence type="ECO:0000256" key="1">
    <source>
        <dbReference type="SAM" id="Phobius"/>
    </source>
</evidence>
<name>A0A7V5UFI9_CALAY</name>
<comment type="caution">
    <text evidence="3">The sequence shown here is derived from an EMBL/GenBank/DDBJ whole genome shotgun (WGS) entry which is preliminary data.</text>
</comment>
<dbReference type="EMBL" id="DROD01000625">
    <property type="protein sequence ID" value="HHJ53487.1"/>
    <property type="molecule type" value="Genomic_DNA"/>
</dbReference>
<sequence>MKKIFTTEFKVGLTVIVSTLILILGIIWGKGYRLHTNKYHLQIVFENVGGMVPGDPVTVNGVKEGKVLKIDWLGRQVLCTIELNDKVQLYEDATFTVISAELLAGMKIEIFPGKSNKKINLSRQPFHGKYGGRIVDVGLVIGELAEDMSRLTYRLDTTIVMINTMLAKGELQQKVSQSLDNVDKITSGLLTTPARLNHTILVLDSTVVGLKKLLNRNDRNFQGTLNNLNRVTAKLDTATVSLKNVLTRIDKNQGTVGKMLSDTTLYINMNRAILRLDSLAKQVKDEGLNLDLF</sequence>
<keyword evidence="1" id="KW-0472">Membrane</keyword>
<organism evidence="3">
    <name type="scientific">Caldithrix abyssi</name>
    <dbReference type="NCBI Taxonomy" id="187145"/>
    <lineage>
        <taxon>Bacteria</taxon>
        <taxon>Pseudomonadati</taxon>
        <taxon>Calditrichota</taxon>
        <taxon>Calditrichia</taxon>
        <taxon>Calditrichales</taxon>
        <taxon>Calditrichaceae</taxon>
        <taxon>Caldithrix</taxon>
    </lineage>
</organism>
<protein>
    <submittedName>
        <fullName evidence="3">MCE family protein</fullName>
    </submittedName>
</protein>
<dbReference type="PANTHER" id="PTHR33371:SF4">
    <property type="entry name" value="INTERMEMBRANE PHOSPHOLIPID TRANSPORT SYSTEM BINDING PROTEIN MLAD"/>
    <property type="match status" value="1"/>
</dbReference>
<reference evidence="3" key="1">
    <citation type="journal article" date="2020" name="mSystems">
        <title>Genome- and Community-Level Interaction Insights into Carbon Utilization and Element Cycling Functions of Hydrothermarchaeota in Hydrothermal Sediment.</title>
        <authorList>
            <person name="Zhou Z."/>
            <person name="Liu Y."/>
            <person name="Xu W."/>
            <person name="Pan J."/>
            <person name="Luo Z.H."/>
            <person name="Li M."/>
        </authorList>
    </citation>
    <scope>NUCLEOTIDE SEQUENCE [LARGE SCALE GENOMIC DNA]</scope>
    <source>
        <strain evidence="3">HyVt-527</strain>
    </source>
</reference>
<feature type="domain" description="Mce/MlaD" evidence="2">
    <location>
        <begin position="38"/>
        <end position="113"/>
    </location>
</feature>